<proteinExistence type="predicted"/>
<dbReference type="KEGG" id="kox:KOX_22215"/>
<keyword evidence="1" id="KW-0472">Membrane</keyword>
<sequence>MASEKERLPGIKENDFFLNFECAARQIGLGILLAIILAALLGLFSGGYFSTAEKTTAQRNLTVAYDRFGRLQTEFRLKITAHPRVADKYIFSLGGDFTSSFEPDSIWPRPDRMYSQNDRLFLVYNDLKSMNNFSIWLYVTPTRPGKLNHSLQLNGEPEIRFWQFIYP</sequence>
<dbReference type="EMBL" id="CP003218">
    <property type="protein sequence ID" value="AEX06163.1"/>
    <property type="molecule type" value="Genomic_DNA"/>
</dbReference>
<dbReference type="RefSeq" id="WP_014229618.1">
    <property type="nucleotide sequence ID" value="NC_016612.1"/>
</dbReference>
<accession>A0A0H3HFA1</accession>
<keyword evidence="1" id="KW-0812">Transmembrane</keyword>
<dbReference type="HOGENOM" id="CLU_132648_0_0_6"/>
<evidence type="ECO:0000313" key="2">
    <source>
        <dbReference type="EMBL" id="AEX06163.1"/>
    </source>
</evidence>
<name>A0A0H3HFA1_KLEM8</name>
<dbReference type="PATRIC" id="fig|1006551.4.peg.4452"/>
<keyword evidence="1" id="KW-1133">Transmembrane helix</keyword>
<evidence type="ECO:0000313" key="3">
    <source>
        <dbReference type="Proteomes" id="UP000007843"/>
    </source>
</evidence>
<reference evidence="2 3" key="1">
    <citation type="journal article" date="2012" name="J. Bacteriol.">
        <title>Complete genome sequence of Klebsiella oxytoca KCTC 1686, used in production of 2,3-butanediol.</title>
        <authorList>
            <person name="Shin S.H."/>
            <person name="Kim S."/>
            <person name="Kim J.Y."/>
            <person name="Lee S."/>
            <person name="Um Y."/>
            <person name="Oh M.K."/>
            <person name="Kim Y.R."/>
            <person name="Lee J."/>
            <person name="Yang K.S."/>
        </authorList>
    </citation>
    <scope>NUCLEOTIDE SEQUENCE [LARGE SCALE GENOMIC DNA]</scope>
    <source>
        <strain evidence="3">ATCC 8724 / DSM 4798 / JCM 20051 / NBRC 3318 / NRRL B-199 / KCTC 1686</strain>
    </source>
</reference>
<dbReference type="Proteomes" id="UP000007843">
    <property type="component" value="Chromosome"/>
</dbReference>
<protein>
    <submittedName>
        <fullName evidence="2">Uncharacterized protein</fullName>
    </submittedName>
</protein>
<dbReference type="AlphaFoldDB" id="A0A0H3HFA1"/>
<organism evidence="2 3">
    <name type="scientific">Klebsiella michiganensis (strain ATCC 8724 / DSM 4798 / JCM 20051 / NBRC 3318 / NRRL B-199 / KCTC 1686 / BUCSAV 143 / CCM 1901)</name>
    <dbReference type="NCBI Taxonomy" id="1006551"/>
    <lineage>
        <taxon>Bacteria</taxon>
        <taxon>Pseudomonadati</taxon>
        <taxon>Pseudomonadota</taxon>
        <taxon>Gammaproteobacteria</taxon>
        <taxon>Enterobacterales</taxon>
        <taxon>Enterobacteriaceae</taxon>
        <taxon>Klebsiella/Raoultella group</taxon>
        <taxon>Klebsiella</taxon>
    </lineage>
</organism>
<evidence type="ECO:0000256" key="1">
    <source>
        <dbReference type="SAM" id="Phobius"/>
    </source>
</evidence>
<gene>
    <name evidence="2" type="ordered locus">KOX_22215</name>
</gene>
<feature type="transmembrane region" description="Helical" evidence="1">
    <location>
        <begin position="27"/>
        <end position="49"/>
    </location>
</feature>